<dbReference type="AlphaFoldDB" id="A0A1B6DPY8"/>
<evidence type="ECO:0000313" key="2">
    <source>
        <dbReference type="EMBL" id="JAS27738.1"/>
    </source>
</evidence>
<proteinExistence type="predicted"/>
<name>A0A1B6DPY8_9HEMI</name>
<protein>
    <submittedName>
        <fullName evidence="2">Uncharacterized protein</fullName>
    </submittedName>
</protein>
<dbReference type="PANTHER" id="PTHR14690:SF0">
    <property type="entry name" value="IQ MOTIF CONTAINING WITH AAA DOMAIN 1"/>
    <property type="match status" value="1"/>
</dbReference>
<feature type="compositionally biased region" description="Basic residues" evidence="1">
    <location>
        <begin position="540"/>
        <end position="558"/>
    </location>
</feature>
<reference evidence="2" key="1">
    <citation type="submission" date="2015-12" db="EMBL/GenBank/DDBJ databases">
        <title>De novo transcriptome assembly of four potential Pierce s Disease insect vectors from Arizona vineyards.</title>
        <authorList>
            <person name="Tassone E.E."/>
        </authorList>
    </citation>
    <scope>NUCLEOTIDE SEQUENCE</scope>
</reference>
<organism evidence="2">
    <name type="scientific">Clastoptera arizonana</name>
    <name type="common">Arizona spittle bug</name>
    <dbReference type="NCBI Taxonomy" id="38151"/>
    <lineage>
        <taxon>Eukaryota</taxon>
        <taxon>Metazoa</taxon>
        <taxon>Ecdysozoa</taxon>
        <taxon>Arthropoda</taxon>
        <taxon>Hexapoda</taxon>
        <taxon>Insecta</taxon>
        <taxon>Pterygota</taxon>
        <taxon>Neoptera</taxon>
        <taxon>Paraneoptera</taxon>
        <taxon>Hemiptera</taxon>
        <taxon>Auchenorrhyncha</taxon>
        <taxon>Cercopoidea</taxon>
        <taxon>Clastopteridae</taxon>
        <taxon>Clastoptera</taxon>
    </lineage>
</organism>
<dbReference type="EMBL" id="GEDC01009560">
    <property type="protein sequence ID" value="JAS27738.1"/>
    <property type="molecule type" value="Transcribed_RNA"/>
</dbReference>
<feature type="compositionally biased region" description="Basic and acidic residues" evidence="1">
    <location>
        <begin position="559"/>
        <end position="569"/>
    </location>
</feature>
<feature type="region of interest" description="Disordered" evidence="1">
    <location>
        <begin position="535"/>
        <end position="570"/>
    </location>
</feature>
<dbReference type="InterPro" id="IPR052267">
    <property type="entry name" value="N-DRC_Component"/>
</dbReference>
<feature type="compositionally biased region" description="Basic and acidic residues" evidence="1">
    <location>
        <begin position="432"/>
        <end position="457"/>
    </location>
</feature>
<accession>A0A1B6DPY8</accession>
<feature type="region of interest" description="Disordered" evidence="1">
    <location>
        <begin position="148"/>
        <end position="178"/>
    </location>
</feature>
<sequence>MSNPRYLKLWKEAEEDLEKVLEDDKAVVSEDVIEDREGAKRRVSKNYIRYILCINKLNECQDLIIHPDKRNTLKTLLEAALGRLLEVKQELAGMLLSDYSYLDDILLEMKLTRFDIDIQVPRYYRRGRAEEMSQMFQNIDSILEEYSKPKKEDQEPGEDEDKANKLEEQIEEEKDVKKRTKFKRPEPVKKEEISEEQKELIRIISMLQRHERARVGRLVVQGILERQGIKSALASGAYVPPPINQVVKSAKVIQRFWTGYHERHKKWCRELKVREMIGEVRPSWRSREEEEEAERIKERRRDEQKVAVVESEKANDLIVMAVNRKDEDIMEDIGDEMRWYIENWYRVVGELPEFPEPEKILCPERLLGVPKGVPKEFSDRHFTLVPASYPGLPPQYLGGSALIVAGFWISPELYSLAYDTAKRAGAQKKPKLTKEQIKEQKEAEKEKKQAEKEAKQQELEEKLKMGYVPKETKLLEKIGFNLETSRRIWGNQDGASELKQGRDVIIEDLSMEQQLRLREAVDELMRLELEKLQAALDRDRKKKKKGKGKKKKPKKGPKAPKDQTKDRTTESLFQELVEQGIIKKYPYT</sequence>
<dbReference type="PANTHER" id="PTHR14690">
    <property type="entry name" value="IQ MOTIF CONTAINING WITH AAA DOMAIN 1"/>
    <property type="match status" value="1"/>
</dbReference>
<evidence type="ECO:0000256" key="1">
    <source>
        <dbReference type="SAM" id="MobiDB-lite"/>
    </source>
</evidence>
<gene>
    <name evidence="2" type="ORF">g.6638</name>
</gene>
<feature type="region of interest" description="Disordered" evidence="1">
    <location>
        <begin position="428"/>
        <end position="457"/>
    </location>
</feature>
<feature type="non-terminal residue" evidence="2">
    <location>
        <position position="588"/>
    </location>
</feature>